<keyword evidence="1" id="KW-1133">Transmembrane helix</keyword>
<keyword evidence="1" id="KW-0812">Transmembrane</keyword>
<dbReference type="RefSeq" id="WP_348955872.1">
    <property type="nucleotide sequence ID" value="NZ_JBDZYD010000016.1"/>
</dbReference>
<feature type="transmembrane region" description="Helical" evidence="1">
    <location>
        <begin position="30"/>
        <end position="51"/>
    </location>
</feature>
<sequence length="166" mass="17905">MSAPQHDPELFEELMRTERGREPVRRRRPVVAALVAGLLVLAGLLGFRAVFATAPGERLPEGFAHGLDVTVGQCFWTPTGDGEVDVLLTSCTEGHTAEAFAVLPLAEGEMGGPDLPYQRTLDRCTAAARPIPGARVQVMTPQTGNGGRNRAVCYYRFATEMTAPVR</sequence>
<evidence type="ECO:0000313" key="3">
    <source>
        <dbReference type="Proteomes" id="UP001440984"/>
    </source>
</evidence>
<organism evidence="2 3">
    <name type="scientific">Amycolatopsis melonis</name>
    <dbReference type="NCBI Taxonomy" id="3156488"/>
    <lineage>
        <taxon>Bacteria</taxon>
        <taxon>Bacillati</taxon>
        <taxon>Actinomycetota</taxon>
        <taxon>Actinomycetes</taxon>
        <taxon>Pseudonocardiales</taxon>
        <taxon>Pseudonocardiaceae</taxon>
        <taxon>Amycolatopsis</taxon>
    </lineage>
</organism>
<reference evidence="2 3" key="1">
    <citation type="submission" date="2024-05" db="EMBL/GenBank/DDBJ databases">
        <authorList>
            <person name="Zhao H."/>
            <person name="Xu Y."/>
            <person name="Lin S."/>
            <person name="Spain J.C."/>
            <person name="Zhou N.-Y."/>
        </authorList>
    </citation>
    <scope>NUCLEOTIDE SEQUENCE [LARGE SCALE GENOMIC DNA]</scope>
    <source>
        <strain evidence="2 3">NEAU-NG30</strain>
    </source>
</reference>
<accession>A0ABV0LR69</accession>
<proteinExistence type="predicted"/>
<keyword evidence="3" id="KW-1185">Reference proteome</keyword>
<comment type="caution">
    <text evidence="2">The sequence shown here is derived from an EMBL/GenBank/DDBJ whole genome shotgun (WGS) entry which is preliminary data.</text>
</comment>
<evidence type="ECO:0000313" key="2">
    <source>
        <dbReference type="EMBL" id="MEQ0564795.1"/>
    </source>
</evidence>
<dbReference type="EMBL" id="JBDZYD010000016">
    <property type="protein sequence ID" value="MEQ0564795.1"/>
    <property type="molecule type" value="Genomic_DNA"/>
</dbReference>
<gene>
    <name evidence="2" type="ORF">ABJI51_37445</name>
</gene>
<dbReference type="Proteomes" id="UP001440984">
    <property type="component" value="Unassembled WGS sequence"/>
</dbReference>
<keyword evidence="1" id="KW-0472">Membrane</keyword>
<evidence type="ECO:0008006" key="4">
    <source>
        <dbReference type="Google" id="ProtNLM"/>
    </source>
</evidence>
<name>A0ABV0LR69_9PSEU</name>
<evidence type="ECO:0000256" key="1">
    <source>
        <dbReference type="SAM" id="Phobius"/>
    </source>
</evidence>
<protein>
    <recommendedName>
        <fullName evidence="4">Septum formation-related domain-containing protein</fullName>
    </recommendedName>
</protein>